<dbReference type="EMBL" id="CAWYQH010000079">
    <property type="protein sequence ID" value="CAK8681500.1"/>
    <property type="molecule type" value="Genomic_DNA"/>
</dbReference>
<evidence type="ECO:0000256" key="1">
    <source>
        <dbReference type="SAM" id="MobiDB-lite"/>
    </source>
</evidence>
<dbReference type="Proteomes" id="UP001642483">
    <property type="component" value="Unassembled WGS sequence"/>
</dbReference>
<dbReference type="Gene3D" id="2.60.120.1000">
    <property type="match status" value="1"/>
</dbReference>
<evidence type="ECO:0000313" key="4">
    <source>
        <dbReference type="Proteomes" id="UP001642483"/>
    </source>
</evidence>
<proteinExistence type="predicted"/>
<sequence length="306" mass="33540">MKVLVIDLCFLVLTSAATTPSESEKDGCPGYTVNNYNYGSSDGFVVDPRINQEHVKQGRPGKSGARGFKGEKGQKGAPADDISAHLRSLGRDVQDLQSITRPVLHAPPSCAHVDDTVKVSGTYLISPQPQQVFPYFVYCDFMNGTKTIVEHDSMAEIEASKCRGARCYKRVIRYNVDLKQIAALIQVSQSCRQFIKYRCGGSVLLYGSATDYGSWVSRNGTRMKYWGGAASRRDNYCACGETGTCVESDQLCNCDKNNLPETSDEGYITDPDALPVTQLQFGDTDGSGEYGFHTLGALECTGRRRE</sequence>
<accession>A0ABP0FPE1</accession>
<keyword evidence="2" id="KW-0732">Signal</keyword>
<feature type="region of interest" description="Disordered" evidence="1">
    <location>
        <begin position="54"/>
        <end position="80"/>
    </location>
</feature>
<feature type="chain" id="PRO_5046452185" evidence="2">
    <location>
        <begin position="17"/>
        <end position="306"/>
    </location>
</feature>
<name>A0ABP0FPE1_CLALP</name>
<protein>
    <submittedName>
        <fullName evidence="3">Uncharacterized protein</fullName>
    </submittedName>
</protein>
<comment type="caution">
    <text evidence="3">The sequence shown here is derived from an EMBL/GenBank/DDBJ whole genome shotgun (WGS) entry which is preliminary data.</text>
</comment>
<feature type="signal peptide" evidence="2">
    <location>
        <begin position="1"/>
        <end position="16"/>
    </location>
</feature>
<gene>
    <name evidence="3" type="ORF">CVLEPA_LOCUS11696</name>
</gene>
<organism evidence="3 4">
    <name type="scientific">Clavelina lepadiformis</name>
    <name type="common">Light-bulb sea squirt</name>
    <name type="synonym">Ascidia lepadiformis</name>
    <dbReference type="NCBI Taxonomy" id="159417"/>
    <lineage>
        <taxon>Eukaryota</taxon>
        <taxon>Metazoa</taxon>
        <taxon>Chordata</taxon>
        <taxon>Tunicata</taxon>
        <taxon>Ascidiacea</taxon>
        <taxon>Aplousobranchia</taxon>
        <taxon>Clavelinidae</taxon>
        <taxon>Clavelina</taxon>
    </lineage>
</organism>
<evidence type="ECO:0000313" key="3">
    <source>
        <dbReference type="EMBL" id="CAK8681500.1"/>
    </source>
</evidence>
<keyword evidence="4" id="KW-1185">Reference proteome</keyword>
<reference evidence="3 4" key="1">
    <citation type="submission" date="2024-02" db="EMBL/GenBank/DDBJ databases">
        <authorList>
            <person name="Daric V."/>
            <person name="Darras S."/>
        </authorList>
    </citation>
    <scope>NUCLEOTIDE SEQUENCE [LARGE SCALE GENOMIC DNA]</scope>
</reference>
<evidence type="ECO:0000256" key="2">
    <source>
        <dbReference type="SAM" id="SignalP"/>
    </source>
</evidence>